<dbReference type="Proteomes" id="UP000051952">
    <property type="component" value="Unassembled WGS sequence"/>
</dbReference>
<evidence type="ECO:0000256" key="1">
    <source>
        <dbReference type="SAM" id="MobiDB-lite"/>
    </source>
</evidence>
<dbReference type="AlphaFoldDB" id="A0A0S4IVX5"/>
<feature type="region of interest" description="Disordered" evidence="1">
    <location>
        <begin position="440"/>
        <end position="461"/>
    </location>
</feature>
<gene>
    <name evidence="2" type="ORF">BSAL_60380</name>
</gene>
<evidence type="ECO:0000313" key="3">
    <source>
        <dbReference type="Proteomes" id="UP000051952"/>
    </source>
</evidence>
<keyword evidence="3" id="KW-1185">Reference proteome</keyword>
<sequence>GGSCQGKSLMLTEVVNGAARYGDTKGQNFGGVAMTFSDPTPLGEDEVKDVQDFEAQFWGRVVYAWYRAMEPQDVMTFEAFKSASFFKSIDIEVAKALAKSLGIRRVVIAADDMCKLTSCIARWKDKDEREHAMNSLKDMYCMDWSLLCSGVTEDDANATMPKSLYSSQRPTETRYLNTLTHLTRGGAIAGMLHFLEEEYPGEAFTPKLRTLFEVVKNVPGYVGLWVELNDKHRVDPVSYPTKVRGLNDLRHPMLDHLSAKLAGDCRLFSRYWRAVAANNGDNCAMELMKGSESLGILLPAGDVVRCCTRRFLSPLVFAHPMLSGAHEYPLIQSAISRLGQCSKGTSASTHGAIGGLIEVALVLNAMYVNDVVDANEYRPCVAVGSLIKRLCGEVHCTAYAASTFDRSLPVVFPDYRTTKPHEIVKEADLFPRSLCNDQVRVKGGKRPSEGQSRGKGAMVSKMSGPVDLRGKTVEILQSADVSVLRHVSSRTICGASERAVIFRAGSTGEKVLLIFAMTPHSSSSSRRGKADQAPSATKQALILLTSVRKYVRPCNIRRVCFVHCSMPGKAISSPKTLNLFKVTGALGAVMDRLAKQEKCTTSLHSVQTEEQWRALLDCLYLVAPDAEEPSSDALEKRGVSRP</sequence>
<organism evidence="2 3">
    <name type="scientific">Bodo saltans</name>
    <name type="common">Flagellated protozoan</name>
    <dbReference type="NCBI Taxonomy" id="75058"/>
    <lineage>
        <taxon>Eukaryota</taxon>
        <taxon>Discoba</taxon>
        <taxon>Euglenozoa</taxon>
        <taxon>Kinetoplastea</taxon>
        <taxon>Metakinetoplastina</taxon>
        <taxon>Eubodonida</taxon>
        <taxon>Bodonidae</taxon>
        <taxon>Bodo</taxon>
    </lineage>
</organism>
<dbReference type="VEuPathDB" id="TriTrypDB:BSAL_60380"/>
<evidence type="ECO:0000313" key="2">
    <source>
        <dbReference type="EMBL" id="CUF22662.1"/>
    </source>
</evidence>
<accession>A0A0S4IVX5</accession>
<proteinExistence type="predicted"/>
<reference evidence="3" key="1">
    <citation type="submission" date="2015-09" db="EMBL/GenBank/DDBJ databases">
        <authorList>
            <consortium name="Pathogen Informatics"/>
        </authorList>
    </citation>
    <scope>NUCLEOTIDE SEQUENCE [LARGE SCALE GENOMIC DNA]</scope>
    <source>
        <strain evidence="3">Lake Konstanz</strain>
    </source>
</reference>
<dbReference type="EMBL" id="CYKH01000269">
    <property type="protein sequence ID" value="CUF22662.1"/>
    <property type="molecule type" value="Genomic_DNA"/>
</dbReference>
<name>A0A0S4IVX5_BODSA</name>
<feature type="non-terminal residue" evidence="2">
    <location>
        <position position="1"/>
    </location>
</feature>
<protein>
    <submittedName>
        <fullName evidence="2">Uncharacterized protein</fullName>
    </submittedName>
</protein>